<dbReference type="InterPro" id="IPR027417">
    <property type="entry name" value="P-loop_NTPase"/>
</dbReference>
<dbReference type="Gene3D" id="3.40.50.10850">
    <property type="entry name" value="Ntrc-like two-domain protein"/>
    <property type="match status" value="1"/>
</dbReference>
<dbReference type="RefSeq" id="WP_074758371.1">
    <property type="nucleotide sequence ID" value="NZ_CM009896.1"/>
</dbReference>
<evidence type="ECO:0000313" key="1">
    <source>
        <dbReference type="EMBL" id="PWT26697.1"/>
    </source>
</evidence>
<dbReference type="Proteomes" id="UP000245488">
    <property type="component" value="Chromosome"/>
</dbReference>
<evidence type="ECO:0008006" key="5">
    <source>
        <dbReference type="Google" id="ProtNLM"/>
    </source>
</evidence>
<dbReference type="Gene3D" id="3.40.50.300">
    <property type="entry name" value="P-loop containing nucleotide triphosphate hydrolases"/>
    <property type="match status" value="1"/>
</dbReference>
<dbReference type="EMBL" id="NXNG01000001">
    <property type="protein sequence ID" value="PWT26697.1"/>
    <property type="molecule type" value="Genomic_DNA"/>
</dbReference>
<reference evidence="1 4" key="2">
    <citation type="submission" date="2017-09" db="EMBL/GenBank/DDBJ databases">
        <title>High-quality draft genome sequence of Butyrivibrio fibrisolvens INBov1, isolated from cow rumen.</title>
        <authorList>
            <person name="Rodriguez Hernaez J."/>
            <person name="Rivarola M."/>
            <person name="Paniego N."/>
            <person name="Cravero S."/>
            <person name="Ceron Cucchi M."/>
            <person name="Martinez M.C."/>
        </authorList>
    </citation>
    <scope>NUCLEOTIDE SEQUENCE [LARGE SCALE GENOMIC DNA]</scope>
    <source>
        <strain evidence="1 4">INBov1</strain>
    </source>
</reference>
<dbReference type="EMBL" id="FOGJ01000031">
    <property type="protein sequence ID" value="SES34349.1"/>
    <property type="molecule type" value="Genomic_DNA"/>
</dbReference>
<evidence type="ECO:0000313" key="2">
    <source>
        <dbReference type="EMBL" id="SES34349.1"/>
    </source>
</evidence>
<evidence type="ECO:0000313" key="3">
    <source>
        <dbReference type="Proteomes" id="UP000182584"/>
    </source>
</evidence>
<gene>
    <name evidence="1" type="ORF">CPT75_05945</name>
    <name evidence="2" type="ORF">SAMN04487884_13116</name>
</gene>
<dbReference type="eggNOG" id="COG1192">
    <property type="taxonomic scope" value="Bacteria"/>
</dbReference>
<reference evidence="2 3" key="1">
    <citation type="submission" date="2016-10" db="EMBL/GenBank/DDBJ databases">
        <authorList>
            <person name="de Groot N.N."/>
        </authorList>
    </citation>
    <scope>NUCLEOTIDE SEQUENCE [LARGE SCALE GENOMIC DNA]</scope>
    <source>
        <strain evidence="2 3">AR40</strain>
    </source>
</reference>
<protein>
    <recommendedName>
        <fullName evidence="5">AAA domain-containing protein</fullName>
    </recommendedName>
</protein>
<name>A0A1H9WKR7_BUTFI</name>
<organism evidence="2 3">
    <name type="scientific">Butyrivibrio fibrisolvens</name>
    <dbReference type="NCBI Taxonomy" id="831"/>
    <lineage>
        <taxon>Bacteria</taxon>
        <taxon>Bacillati</taxon>
        <taxon>Bacillota</taxon>
        <taxon>Clostridia</taxon>
        <taxon>Lachnospirales</taxon>
        <taxon>Lachnospiraceae</taxon>
        <taxon>Butyrivibrio</taxon>
    </lineage>
</organism>
<keyword evidence="4" id="KW-1185">Reference proteome</keyword>
<proteinExistence type="predicted"/>
<accession>A0A1H9WKR7</accession>
<dbReference type="AlphaFoldDB" id="A0A1H9WKR7"/>
<dbReference type="Proteomes" id="UP000182584">
    <property type="component" value="Unassembled WGS sequence"/>
</dbReference>
<evidence type="ECO:0000313" key="4">
    <source>
        <dbReference type="Proteomes" id="UP000245488"/>
    </source>
</evidence>
<dbReference type="OrthoDB" id="9777019at2"/>
<sequence>MSKRNIIALCDTTADYCFRLDEYLRRNLKLPFKIVDFTSQDDLMAADSDLKSRTIALVISQSVYEKVHDAGFDRLLVLEEPDKDGSYNRIESDDEDIEIRSTPKYQSMDKIMQKLMSFCMDQPDTLSQRRGSEDKLTIYGVYSPIKRCGQTTFARALGRSLSRKDRSLYMNLEPFASDLGIPKGKGQNLQDLLYFFENDNKRLSLYLENVCVKDESLDIIPPATSFLTLKGVGRDEWGRLLKEIEETGLYKYLIIDLSEITDGFTHILDMCDRIFTIRRDDPCSLSKLENYGRTFRLTGNGGILDKSMVFDLPDSLLTAGDQAMEVYALNVLEASKTLPMKEAQDAS</sequence>